<dbReference type="HOGENOM" id="CLU_012494_6_4_11"/>
<keyword evidence="2 4" id="KW-0378">Hydrolase</keyword>
<keyword evidence="5" id="KW-1185">Reference proteome</keyword>
<evidence type="ECO:0000259" key="3">
    <source>
        <dbReference type="Pfam" id="PF07859"/>
    </source>
</evidence>
<dbReference type="AlphaFoldDB" id="C7QK93"/>
<dbReference type="KEGG" id="cai:Caci_6313"/>
<evidence type="ECO:0000256" key="2">
    <source>
        <dbReference type="ARBA" id="ARBA00022801"/>
    </source>
</evidence>
<protein>
    <submittedName>
        <fullName evidence="4">Alpha/beta hydrolase fold protein-3 domain protein</fullName>
    </submittedName>
</protein>
<dbReference type="InterPro" id="IPR029058">
    <property type="entry name" value="AB_hydrolase_fold"/>
</dbReference>
<sequence length="311" mass="34047">MPLDPIIERVRDYRVETGFTPLYTMTIEEARKADAETEATAWTWHEHPDEIFDVTIPGPAGGQQLRVYRPHSETPLPVLMYFFGGGWVVGSLETSDAICRALAAMTPCTVVSAGYRLAPEHPFPAAVDDCYAAVKWVAEHADQLGADGSRMAVGGDSSGGNLAAAMTLMAKDDDEGPAIAAQVLVYPPFRAYADTKSMRENKDPMFFNAYSSEWFWDVYLADRAAGESPLASPLNAADHSELPAALVMTAEYCPLSDEGQDYVDVLFRAGVPVEHHHYKDLTHGFLALSSILETARDAMGLIADFLRRRLA</sequence>
<comment type="similarity">
    <text evidence="1">Belongs to the 'GDXG' lipolytic enzyme family.</text>
</comment>
<proteinExistence type="inferred from homology"/>
<dbReference type="InterPro" id="IPR013094">
    <property type="entry name" value="AB_hydrolase_3"/>
</dbReference>
<accession>C7QK93</accession>
<dbReference type="Gene3D" id="3.40.50.1820">
    <property type="entry name" value="alpha/beta hydrolase"/>
    <property type="match status" value="1"/>
</dbReference>
<dbReference type="PANTHER" id="PTHR48081:SF8">
    <property type="entry name" value="ALPHA_BETA HYDROLASE FOLD-3 DOMAIN-CONTAINING PROTEIN-RELATED"/>
    <property type="match status" value="1"/>
</dbReference>
<feature type="domain" description="Alpha/beta hydrolase fold-3" evidence="3">
    <location>
        <begin position="79"/>
        <end position="286"/>
    </location>
</feature>
<dbReference type="PANTHER" id="PTHR48081">
    <property type="entry name" value="AB HYDROLASE SUPERFAMILY PROTEIN C4A8.06C"/>
    <property type="match status" value="1"/>
</dbReference>
<dbReference type="EMBL" id="CP001700">
    <property type="protein sequence ID" value="ACU75167.1"/>
    <property type="molecule type" value="Genomic_DNA"/>
</dbReference>
<organism evidence="4 5">
    <name type="scientific">Catenulispora acidiphila (strain DSM 44928 / JCM 14897 / NBRC 102108 / NRRL B-24433 / ID139908)</name>
    <dbReference type="NCBI Taxonomy" id="479433"/>
    <lineage>
        <taxon>Bacteria</taxon>
        <taxon>Bacillati</taxon>
        <taxon>Actinomycetota</taxon>
        <taxon>Actinomycetes</taxon>
        <taxon>Catenulisporales</taxon>
        <taxon>Catenulisporaceae</taxon>
        <taxon>Catenulispora</taxon>
    </lineage>
</organism>
<dbReference type="eggNOG" id="COG0657">
    <property type="taxonomic scope" value="Bacteria"/>
</dbReference>
<name>C7QK93_CATAD</name>
<evidence type="ECO:0000313" key="5">
    <source>
        <dbReference type="Proteomes" id="UP000000851"/>
    </source>
</evidence>
<dbReference type="GO" id="GO:0016787">
    <property type="term" value="F:hydrolase activity"/>
    <property type="evidence" value="ECO:0007669"/>
    <property type="project" value="UniProtKB-KW"/>
</dbReference>
<evidence type="ECO:0000313" key="4">
    <source>
        <dbReference type="EMBL" id="ACU75167.1"/>
    </source>
</evidence>
<dbReference type="SUPFAM" id="SSF53474">
    <property type="entry name" value="alpha/beta-Hydrolases"/>
    <property type="match status" value="1"/>
</dbReference>
<reference evidence="4 5" key="1">
    <citation type="journal article" date="2009" name="Stand. Genomic Sci.">
        <title>Complete genome sequence of Catenulispora acidiphila type strain (ID 139908).</title>
        <authorList>
            <person name="Copeland A."/>
            <person name="Lapidus A."/>
            <person name="Glavina Del Rio T."/>
            <person name="Nolan M."/>
            <person name="Lucas S."/>
            <person name="Chen F."/>
            <person name="Tice H."/>
            <person name="Cheng J.F."/>
            <person name="Bruce D."/>
            <person name="Goodwin L."/>
            <person name="Pitluck S."/>
            <person name="Mikhailova N."/>
            <person name="Pati A."/>
            <person name="Ivanova N."/>
            <person name="Mavromatis K."/>
            <person name="Chen A."/>
            <person name="Palaniappan K."/>
            <person name="Chain P."/>
            <person name="Land M."/>
            <person name="Hauser L."/>
            <person name="Chang Y.J."/>
            <person name="Jeffries C.D."/>
            <person name="Chertkov O."/>
            <person name="Brettin T."/>
            <person name="Detter J.C."/>
            <person name="Han C."/>
            <person name="Ali Z."/>
            <person name="Tindall B.J."/>
            <person name="Goker M."/>
            <person name="Bristow J."/>
            <person name="Eisen J.A."/>
            <person name="Markowitz V."/>
            <person name="Hugenholtz P."/>
            <person name="Kyrpides N.C."/>
            <person name="Klenk H.P."/>
        </authorList>
    </citation>
    <scope>NUCLEOTIDE SEQUENCE [LARGE SCALE GENOMIC DNA]</scope>
    <source>
        <strain evidence="5">DSM 44928 / JCM 14897 / NBRC 102108 / NRRL B-24433 / ID139908</strain>
    </source>
</reference>
<dbReference type="FunFam" id="3.40.50.1820:FF:000089">
    <property type="entry name" value="Alpha/beta hydrolase"/>
    <property type="match status" value="1"/>
</dbReference>
<dbReference type="STRING" id="479433.Caci_6313"/>
<dbReference type="InterPro" id="IPR050300">
    <property type="entry name" value="GDXG_lipolytic_enzyme"/>
</dbReference>
<dbReference type="Pfam" id="PF07859">
    <property type="entry name" value="Abhydrolase_3"/>
    <property type="match status" value="1"/>
</dbReference>
<dbReference type="FunCoup" id="C7QK93">
    <property type="interactions" value="136"/>
</dbReference>
<dbReference type="OrthoDB" id="128186at2"/>
<dbReference type="InParanoid" id="C7QK93"/>
<evidence type="ECO:0000256" key="1">
    <source>
        <dbReference type="ARBA" id="ARBA00010515"/>
    </source>
</evidence>
<gene>
    <name evidence="4" type="ordered locus">Caci_6313</name>
</gene>
<dbReference type="Proteomes" id="UP000000851">
    <property type="component" value="Chromosome"/>
</dbReference>